<keyword evidence="3" id="KW-1185">Reference proteome</keyword>
<evidence type="ECO:0000259" key="1">
    <source>
        <dbReference type="Pfam" id="PF04577"/>
    </source>
</evidence>
<dbReference type="OrthoDB" id="6935590at2"/>
<feature type="domain" description="Glycosyltransferase 61 catalytic" evidence="1">
    <location>
        <begin position="147"/>
        <end position="294"/>
    </location>
</feature>
<name>A0A562NXG6_9RHOB</name>
<dbReference type="InterPro" id="IPR049625">
    <property type="entry name" value="Glyco_transf_61_cat"/>
</dbReference>
<protein>
    <submittedName>
        <fullName evidence="2">Uncharacterized protein DUF563</fullName>
    </submittedName>
</protein>
<gene>
    <name evidence="2" type="ORF">IQ24_00704</name>
</gene>
<comment type="caution">
    <text evidence="2">The sequence shown here is derived from an EMBL/GenBank/DDBJ whole genome shotgun (WGS) entry which is preliminary data.</text>
</comment>
<evidence type="ECO:0000313" key="2">
    <source>
        <dbReference type="EMBL" id="TWI36918.1"/>
    </source>
</evidence>
<dbReference type="RefSeq" id="WP_145396340.1">
    <property type="nucleotide sequence ID" value="NZ_VLKU01000002.1"/>
</dbReference>
<dbReference type="Pfam" id="PF04577">
    <property type="entry name" value="Glyco_transf_61"/>
    <property type="match status" value="1"/>
</dbReference>
<evidence type="ECO:0000313" key="3">
    <source>
        <dbReference type="Proteomes" id="UP000316225"/>
    </source>
</evidence>
<dbReference type="AlphaFoldDB" id="A0A562NXG6"/>
<reference evidence="2 3" key="1">
    <citation type="journal article" date="2015" name="Stand. Genomic Sci.">
        <title>Genomic Encyclopedia of Bacterial and Archaeal Type Strains, Phase III: the genomes of soil and plant-associated and newly described type strains.</title>
        <authorList>
            <person name="Whitman W.B."/>
            <person name="Woyke T."/>
            <person name="Klenk H.P."/>
            <person name="Zhou Y."/>
            <person name="Lilburn T.G."/>
            <person name="Beck B.J."/>
            <person name="De Vos P."/>
            <person name="Vandamme P."/>
            <person name="Eisen J.A."/>
            <person name="Garrity G."/>
            <person name="Hugenholtz P."/>
            <person name="Kyrpides N.C."/>
        </authorList>
    </citation>
    <scope>NUCLEOTIDE SEQUENCE [LARGE SCALE GENOMIC DNA]</scope>
    <source>
        <strain evidence="2 3">CGMCC 1.5364</strain>
    </source>
</reference>
<dbReference type="GO" id="GO:0016757">
    <property type="term" value="F:glycosyltransferase activity"/>
    <property type="evidence" value="ECO:0007669"/>
    <property type="project" value="InterPro"/>
</dbReference>
<dbReference type="EMBL" id="VLKU01000002">
    <property type="protein sequence ID" value="TWI36918.1"/>
    <property type="molecule type" value="Genomic_DNA"/>
</dbReference>
<proteinExistence type="predicted"/>
<sequence>MLGPFRPFGARLRRLARLPQPEFFGPKAERVELSAAEAMPFPPALALPGQVERIADTMFASKSDTINVLTRTGVAHEGPTLAWHLRDVDLIDGVLYHGGGEYHLRPRQRRLGLAQRPRSEASGPLYETWASNRWFGSWLMDAPLTYDLALAEGAPLTTEASEATGHRRRYKELLDMRPQRLTGDVHFSSLTLFDDTPNNSGKAARARRLRARLLEGRSISPLPGVFLLRGTSGDQRLLENEGELAERLAKDRGFRVIDPMQVTVDELIEACAGAASIIGVEGSHLVHGITVAPDGAAVIPIQPPQRVAATLKQMTDRLNQRYGLLVAEGGDTRFRLAWEDLARTLDLFDA</sequence>
<dbReference type="Proteomes" id="UP000316225">
    <property type="component" value="Unassembled WGS sequence"/>
</dbReference>
<accession>A0A562NXG6</accession>
<organism evidence="2 3">
    <name type="scientific">Paracoccus sulfuroxidans</name>
    <dbReference type="NCBI Taxonomy" id="384678"/>
    <lineage>
        <taxon>Bacteria</taxon>
        <taxon>Pseudomonadati</taxon>
        <taxon>Pseudomonadota</taxon>
        <taxon>Alphaproteobacteria</taxon>
        <taxon>Rhodobacterales</taxon>
        <taxon>Paracoccaceae</taxon>
        <taxon>Paracoccus</taxon>
    </lineage>
</organism>